<keyword evidence="3" id="KW-0813">Transport</keyword>
<sequence>MRRLSFFLLPALLCLTGCQEETQVEKANREGILIIGNANEPKGLDSQIVTGVLESNIMRALFEGLVSDHPTEDATAMPAGAEVLEPDATATVWTAKLRQNAKWSDGTPVTAHDYAFAYQRILEPEFAAKYAEMLYFLKNADRFNQSKKGEILFVVNQDPVVPSDLVAKINFGGDSKVDLEPLGEEPQWETLADDSQRSLFLKHKGLDKFSKEQLEWISQDLERFEWPAEAVDGMAKHIVERLIQISGTHLWEMSKVGVEVIDDFTLKLTLRGPTPYFQQILKHYTWNPVPRHVVLKHGTMTQKGNPWSKLGNIVSNGPYQLKSWRRTDHLEVERNPHYWNASQVTLNGVRFLPINNSYTEARMFRDGQMHITYTAPPEIVDLMQKENPKVLRQEPYVGTIFIRCNTKREVLKDVRVRRALNLSFNQQEICDKIMRGYKPAYGMTPPMAGYDTPHAVAYNPEEARRLLAEAGYPGGKGFPRLKYLLASRETSATVAQAIQAMWRKELGIEIEIENKEWTAYLAAMQDFNYDLAFSGWIGDYLDPLTFLEMWTDGNGNNLTGWSNPKFEDFLKQSHQEADAAKRYALLREAESVMTAEAPTLLLAWYARNYLMDPAVEGWHPLLLDNHPYDVLRLRTTK</sequence>
<keyword evidence="4" id="KW-0732">Signal</keyword>
<dbReference type="InterPro" id="IPR039424">
    <property type="entry name" value="SBP_5"/>
</dbReference>
<name>A0ABT3FIR7_9BACT</name>
<feature type="domain" description="Solute-binding protein family 5" evidence="5">
    <location>
        <begin position="78"/>
        <end position="556"/>
    </location>
</feature>
<evidence type="ECO:0000256" key="4">
    <source>
        <dbReference type="ARBA" id="ARBA00022729"/>
    </source>
</evidence>
<comment type="similarity">
    <text evidence="2">Belongs to the bacterial solute-binding protein 5 family.</text>
</comment>
<accession>A0ABT3FIR7</accession>
<proteinExistence type="inferred from homology"/>
<evidence type="ECO:0000313" key="6">
    <source>
        <dbReference type="EMBL" id="MCW1883455.1"/>
    </source>
</evidence>
<dbReference type="Pfam" id="PF00496">
    <property type="entry name" value="SBP_bac_5"/>
    <property type="match status" value="1"/>
</dbReference>
<keyword evidence="7" id="KW-1185">Reference proteome</keyword>
<gene>
    <name evidence="6" type="ORF">OKA04_01860</name>
</gene>
<evidence type="ECO:0000313" key="7">
    <source>
        <dbReference type="Proteomes" id="UP001207930"/>
    </source>
</evidence>
<evidence type="ECO:0000256" key="3">
    <source>
        <dbReference type="ARBA" id="ARBA00022448"/>
    </source>
</evidence>
<comment type="subcellular location">
    <subcellularLocation>
        <location evidence="1">Cell envelope</location>
    </subcellularLocation>
</comment>
<dbReference type="Gene3D" id="3.90.76.10">
    <property type="entry name" value="Dipeptide-binding Protein, Domain 1"/>
    <property type="match status" value="1"/>
</dbReference>
<organism evidence="6 7">
    <name type="scientific">Luteolibacter flavescens</name>
    <dbReference type="NCBI Taxonomy" id="1859460"/>
    <lineage>
        <taxon>Bacteria</taxon>
        <taxon>Pseudomonadati</taxon>
        <taxon>Verrucomicrobiota</taxon>
        <taxon>Verrucomicrobiia</taxon>
        <taxon>Verrucomicrobiales</taxon>
        <taxon>Verrucomicrobiaceae</taxon>
        <taxon>Luteolibacter</taxon>
    </lineage>
</organism>
<dbReference type="SUPFAM" id="SSF53850">
    <property type="entry name" value="Periplasmic binding protein-like II"/>
    <property type="match status" value="1"/>
</dbReference>
<dbReference type="CDD" id="cd08504">
    <property type="entry name" value="PBP2_OppA"/>
    <property type="match status" value="1"/>
</dbReference>
<dbReference type="Proteomes" id="UP001207930">
    <property type="component" value="Unassembled WGS sequence"/>
</dbReference>
<evidence type="ECO:0000256" key="1">
    <source>
        <dbReference type="ARBA" id="ARBA00004196"/>
    </source>
</evidence>
<dbReference type="InterPro" id="IPR000914">
    <property type="entry name" value="SBP_5_dom"/>
</dbReference>
<dbReference type="Gene3D" id="3.40.190.10">
    <property type="entry name" value="Periplasmic binding protein-like II"/>
    <property type="match status" value="2"/>
</dbReference>
<dbReference type="Gene3D" id="3.10.105.10">
    <property type="entry name" value="Dipeptide-binding Protein, Domain 3"/>
    <property type="match status" value="1"/>
</dbReference>
<evidence type="ECO:0000259" key="5">
    <source>
        <dbReference type="Pfam" id="PF00496"/>
    </source>
</evidence>
<protein>
    <submittedName>
        <fullName evidence="6">Peptide ABC transporter substrate-binding protein</fullName>
    </submittedName>
</protein>
<evidence type="ECO:0000256" key="2">
    <source>
        <dbReference type="ARBA" id="ARBA00005695"/>
    </source>
</evidence>
<dbReference type="InterPro" id="IPR030678">
    <property type="entry name" value="Peptide/Ni-bd"/>
</dbReference>
<dbReference type="PIRSF" id="PIRSF002741">
    <property type="entry name" value="MppA"/>
    <property type="match status" value="1"/>
</dbReference>
<reference evidence="6 7" key="1">
    <citation type="submission" date="2022-10" db="EMBL/GenBank/DDBJ databases">
        <title>Luteolibacter flavescens strain MCCC 1K03193, whole genome shotgun sequencing project.</title>
        <authorList>
            <person name="Zhao G."/>
            <person name="Shen L."/>
        </authorList>
    </citation>
    <scope>NUCLEOTIDE SEQUENCE [LARGE SCALE GENOMIC DNA]</scope>
    <source>
        <strain evidence="6 7">MCCC 1K03193</strain>
    </source>
</reference>
<dbReference type="RefSeq" id="WP_264499416.1">
    <property type="nucleotide sequence ID" value="NZ_JAPDDS010000001.1"/>
</dbReference>
<dbReference type="PANTHER" id="PTHR30290">
    <property type="entry name" value="PERIPLASMIC BINDING COMPONENT OF ABC TRANSPORTER"/>
    <property type="match status" value="1"/>
</dbReference>
<dbReference type="EMBL" id="JAPDDS010000001">
    <property type="protein sequence ID" value="MCW1883455.1"/>
    <property type="molecule type" value="Genomic_DNA"/>
</dbReference>
<dbReference type="PANTHER" id="PTHR30290:SF10">
    <property type="entry name" value="PERIPLASMIC OLIGOPEPTIDE-BINDING PROTEIN-RELATED"/>
    <property type="match status" value="1"/>
</dbReference>
<comment type="caution">
    <text evidence="6">The sequence shown here is derived from an EMBL/GenBank/DDBJ whole genome shotgun (WGS) entry which is preliminary data.</text>
</comment>